<proteinExistence type="predicted"/>
<reference evidence="2 3" key="1">
    <citation type="submission" date="2023-07" db="EMBL/GenBank/DDBJ databases">
        <title>Sorghum-associated microbial communities from plants grown in Nebraska, USA.</title>
        <authorList>
            <person name="Schachtman D."/>
        </authorList>
    </citation>
    <scope>NUCLEOTIDE SEQUENCE [LARGE SCALE GENOMIC DNA]</scope>
    <source>
        <strain evidence="2 3">CC60</strain>
    </source>
</reference>
<comment type="caution">
    <text evidence="2">The sequence shown here is derived from an EMBL/GenBank/DDBJ whole genome shotgun (WGS) entry which is preliminary data.</text>
</comment>
<evidence type="ECO:0000313" key="3">
    <source>
        <dbReference type="Proteomes" id="UP001237737"/>
    </source>
</evidence>
<evidence type="ECO:0000256" key="1">
    <source>
        <dbReference type="SAM" id="SignalP"/>
    </source>
</evidence>
<organism evidence="2 3">
    <name type="scientific">Luteibacter jiangsuensis</name>
    <dbReference type="NCBI Taxonomy" id="637577"/>
    <lineage>
        <taxon>Bacteria</taxon>
        <taxon>Pseudomonadati</taxon>
        <taxon>Pseudomonadota</taxon>
        <taxon>Gammaproteobacteria</taxon>
        <taxon>Lysobacterales</taxon>
        <taxon>Rhodanobacteraceae</taxon>
        <taxon>Luteibacter</taxon>
    </lineage>
</organism>
<dbReference type="Proteomes" id="UP001237737">
    <property type="component" value="Unassembled WGS sequence"/>
</dbReference>
<evidence type="ECO:0000313" key="2">
    <source>
        <dbReference type="EMBL" id="MDQ0009903.1"/>
    </source>
</evidence>
<name>A0ABT9SY17_9GAMM</name>
<feature type="chain" id="PRO_5047374784" description="Reprolysin-like metallo-peptidase family M12B" evidence="1">
    <location>
        <begin position="28"/>
        <end position="353"/>
    </location>
</feature>
<gene>
    <name evidence="2" type="ORF">J2T07_002093</name>
</gene>
<feature type="signal peptide" evidence="1">
    <location>
        <begin position="1"/>
        <end position="27"/>
    </location>
</feature>
<dbReference type="EMBL" id="JAUSSK010000003">
    <property type="protein sequence ID" value="MDQ0009903.1"/>
    <property type="molecule type" value="Genomic_DNA"/>
</dbReference>
<sequence length="353" mass="38786">MKHPIIMLRAITALSASCAMTPSIATAGPVDDISVVARFDQALALGLPQTILLPRDNEHDAFESEPAALTLLSRMAVDIRMPNGDTIDMFNARVDGARAVVSRRANHVDVTMLRDDSLDTRGFTLGTDETEHVTRPAAGPVEFSGQPDPIAQGSSDAGTVRVVFPERAAKDDPLTITIFVHDDTGIVDGHDLYRDYLSWWLAELREKIVPDQAIQVDVVGRIRGVTDMKYGGNASISRWTSVVAGLVEKRGYRRTHKDKYLLFTEHAISPGLSGVALRNQSEAIASKAGGYTIIAHELGHTLGALHEDAEIHYGGWWCETNMYGNHSPFRSHCYVYSDKNRARIRDYIAHGVL</sequence>
<accession>A0ABT9SY17</accession>
<keyword evidence="3" id="KW-1185">Reference proteome</keyword>
<dbReference type="RefSeq" id="WP_306849682.1">
    <property type="nucleotide sequence ID" value="NZ_JAUSSK010000003.1"/>
</dbReference>
<evidence type="ECO:0008006" key="4">
    <source>
        <dbReference type="Google" id="ProtNLM"/>
    </source>
</evidence>
<protein>
    <recommendedName>
        <fullName evidence="4">Reprolysin-like metallo-peptidase family M12B</fullName>
    </recommendedName>
</protein>
<keyword evidence="1" id="KW-0732">Signal</keyword>
<dbReference type="SUPFAM" id="SSF55486">
    <property type="entry name" value="Metalloproteases ('zincins'), catalytic domain"/>
    <property type="match status" value="1"/>
</dbReference>